<dbReference type="PANTHER" id="PTHR46580">
    <property type="entry name" value="SENSOR KINASE-RELATED"/>
    <property type="match status" value="1"/>
</dbReference>
<evidence type="ECO:0000313" key="6">
    <source>
        <dbReference type="Proteomes" id="UP000663852"/>
    </source>
</evidence>
<dbReference type="Gene3D" id="2.130.10.130">
    <property type="entry name" value="Integrin alpha, N-terminal"/>
    <property type="match status" value="15"/>
</dbReference>
<proteinExistence type="predicted"/>
<keyword evidence="4" id="KW-0812">Transmembrane</keyword>
<dbReference type="InterPro" id="IPR013519">
    <property type="entry name" value="Int_alpha_beta-p"/>
</dbReference>
<dbReference type="Gene3D" id="2.30.30.100">
    <property type="match status" value="8"/>
</dbReference>
<dbReference type="SUPFAM" id="SSF69318">
    <property type="entry name" value="Integrin alpha N-terminal domain"/>
    <property type="match status" value="11"/>
</dbReference>
<dbReference type="SMART" id="SM00191">
    <property type="entry name" value="Int_alpha"/>
    <property type="match status" value="8"/>
</dbReference>
<accession>A0A814VHW3</accession>
<evidence type="ECO:0000256" key="1">
    <source>
        <dbReference type="ARBA" id="ARBA00022729"/>
    </source>
</evidence>
<sequence length="3518" mass="380099">MQLLIYSKNVLKELQSYVKCFKPEDDVDDVLKNLRKEIIYQRKLLPPGKLLRLRQLRHRFLASLTSSIKAAIIFGLFTSLVILIGILTVCYTSPKPPSKTCKYSIKSEAQYLINADSHPTFQFRLGYNWNFSPTPKPPSKTCKYSIKSEAQYLINADSHPTSIAIGDFNHDDLVDAVVSNSGSDTIGIFLRQAGGTFTNQITYSTGPHSKPSSVTVADFNQDHHLDVAVANFGTNCISIFFGYGNGSLTFSMSISIGKSRPRYISNGDLNYDSHIDLVIVNYGTNGISILEGGGNGNFFERLRLSTGFDSSPYSLMIKDLNKDNHLDIIVTNYGTNNIGIFFGYDDGTFSEQVILYTGANSHPSAVDIEDLNNDTNVDIAVSCSGTNNLKIFFGFNNGSFIKSEIYSTGDNSLPSSVMIGDFNNDTHSDIIVGNYNIPNLSIFYGDGHGAFSNQSTFYTNKNCNPYSMITYDFNNDTQLDIAIVNYDYSYLDIVLTQKSYGYYNQKTYRATGTESLPSSITMADFNHDDCLDIVVANYLTNDIGVFLGHGDGSFRDQITYSTGNNSGPWSIANGDFNNDSQLDIAVANFYGNSISVLMGNYDATFSDPIMYSTGEDSRPRSLAIGDFNRDKQLDIVVVNSDASNIGIFLGHGDGSFSSQNTYSTGNQSIPFYAVVIDVNYDKIFDILVANYLTNNIGVFIGYGNGSFRNQRTYSTGLYSGPRSFACADLNEDHLLDIVVANNYANQVAILFGYNNGSFILTKVYSTGYNSGPWSVTISDINNDQRLDIIVANSQSDSIAVLIGYGNENFSWTRSYSTGSDSEPYFVDVNDLNKDGLIDIVISNYGGSNVGVMMGCGNGTFTDQKTYSTRGKSQIRCNAVGDFNDDTYLDIVTANFESDSIDIFLGFGDGSFTHSATYSTGAYSGPHFVDVGDLNNDKHLDIVVVNNAGNNIVVFFGYGNGSFSNQTIYSTENDTLLVAAAFGDFNNDTQLDMVIVDAQLNSIEIFFGYGNGTFSPYTTYSIGNNSLPHGVSIKDLNNDDNLDIVVIAAYPPNLSIFLGYGNGTFFNQTAYSFSNGLAPSSLSIGNLNNDDYVDLVTTTLLGDDIRIFLGLGNGTFENVAIYSTGSVSRPTSCGILDWNKDGFQDIVVGNCRANNIILFKGYGNGTFSLEKTYVTGNASCPSSMAFGLFNDDSLVDIAVVDFNSSTVSVFLGRAYMSGERDMTYSTGSSSHPRAVALADFNKDHHLDITMMNNGLGNIGILLGDSNASFPLQRTFLTGVLSSPTAIAVDDLDNDYKLDVVIANSAEGNLRILYGYENGSFLSSKAYTTGIGSSPQSLAIGDFNNDEKVDIAVVNSGTNNVLTFVKYDLGAFRDPVFFFTGKGSSPNAISINDFNNDHQLDFIVVNKDSNSISVRLGLGNGTFSNQTIYSTGTKSSPWGVSTADVNHDKNVDIIVSNIWANNIVVFLGHGDGSFSNQISCFVDYDSGPTDTAVGDFDKDEHLDIVVVLQLIHKIAILHGYGNGSFAYKRNYSTSGDSYPMAVATVDFNKDGILDILVANYGKGNLCIFQGHTDGTFAIATSLSTGMNSGPRSVFVADLNKDSILDIAVANSAAGSVGIFFGDSDGTFSDQMPLSTGKDSAPYGISIGDFNHDSQLDIAVANYGSNTLGVFLGCNNGTFFNQLTYPTGDSSKPLAIAVTDFNSDHRLDIVVANSGTDNVGLFFGYVQEDFISAPSYPIERSSSQPTSLAVGDFDNDTRLDVVIADNSTNTIRILFGSGYGSFTHEISYSTDTDSHPGPHSKPSSVTVADFNQDHHLDVAVANFGTNCISIFFGYGNGSLMLNKSISIGKSRPRYISNGDLNRDSHIDLVIVNYGTNDISILEGGGNGNFFERLRLSTGFDSSPYSLMIKDLNKDDRLDIIVTNYGTNNIGIFFGYGDGTFSEQVILYTGANSHPSAIDIEDLNNDTNVDIAVSCSGTNNLKIFFGFNNGSFIKPEIYSTGDNSLPSSVVIGDFNNDTHPDIIVGNYNIPNLSIFYGDGHGAFSNQSTFYTNKDCNPYSMITYDFNNDTQSDIAIVNYDYSYLDIVFTQKSYGYYNQMTYRTTGKESLPTSITMADFNHDNCLDIVVANYLTNDIGVFLGHGDGSFKDQITYSTGNNSGPWSIANGDFNNDSQLDIVVANFIANSISVLMGNYDATFSDPIMYSTGEDSRPRSLAIGDFNRDKQLDIVVVNSDASTIGIFLGRGDGSFSSQKTYSTGNQSAPFYTVVIDVNYDKILDILVANYLTNNIGVFIGYGDGSFRKQRTYSTGRYSGPRSFACADLNEDHLLDIVVANNYANQVAILFGYNNGSFILTKAYSTGYNSGPWSVTISDINNDQRLDIIVANSQSDSIAVLIGYGNGNFSWTRSYSTGSDSKPYFVDANDLNKDGLIDIIISNYDGSNVGVLMGCGNGNFTAQKTYSTRGKSKPTYNVAGDFNDDNYLDIVTANFESDSIDIFLGSGDGSFTHSATYSTGAYSGPICVDVGDLNNDKHLDIVVVNNAENNIVVFFGYGNGSFSNQTIYSTENDTLLVAAAFGDFNNDTQLDMVIVDAQLSSIEIFFGYGNGTFSPYMTYSIGNNSFPHGVSIKDLNNDNNLDIVVIAAYPPNLSIFLGYSNGTFFNQIAYSFSNGLAPSSLSIGNLNNDDYVDLVTTTLLGDDIRIFRGLGNGTFENVAIYSTGSLSRPNSCSILDWNKDGFQDIIVGNCLANNIVLFKGYGNGTFSFEKTYATGNASCPSSMAFGLFNDDSLVDIAIANSESGTMGVFLGHAYMSGERDMTYSTGSSSHPRAVALADFNKDHHLDIIMMNNGLGNIGILLGDSNASFPLQRTFLTGVLSSPTAIAVDDLDNDYKLDVVIANSAAGNLRILYGYENGSFLSSKAYTTGSGSSPQSLAIGDFNNDEKVDIAIVNSGINNVLTFVKYDLGAFRDPVSFSTGKGSSPNAISINDFNNDHQLDFIVVNKDSNSISVRLGLGNGTFSNQTIYSTGTKSSPWDVSTADVNHDKKVDIIVSNIWANNIVVFLGHGDGSFSNQISCFVDYDSGPTGTAVGDFDKDEHLDIVVALQLIHKIAILHGYGNGSFAYKRNYSMIGDSYPMAVATVDFDKDGILDILVANYGKGNLCIFQGHTDGTFAIATTLSTGMNSGPRSIFVADLNKDSILDIAVANSAAGSVGIFFGDSDGTFSDQMPLSTGKDSAPYGISIGDFNHDSQLDIAVANYGSNTLGVFLGCNNGTFFNQLTYPTGDSSKPLAIAVTDFNSDHRLDIVVANSGTDNVGLFFGYVQEDFISAPSYPIERSSSQPTSLAVGDFDNDTRLDVVIADNSTNTIRILFGSGYGSFTHEISYSTDTDSHPCSVVVSDINNDALLDIIVANSGTNNVGLFLGNGNGTFQNQRTYFTGIHSRPNSVAVLDFNNDTYLDIAVANYGSSNIQIFLGNGNGSFSDDLIFNTGYRSYPYSLTVGDVNNDNLTDIIATNDGYGNVDIVMKTCSN</sequence>
<comment type="caution">
    <text evidence="5">The sequence shown here is derived from an EMBL/GenBank/DDBJ whole genome shotgun (WGS) entry which is preliminary data.</text>
</comment>
<protein>
    <submittedName>
        <fullName evidence="5">Uncharacterized protein</fullName>
    </submittedName>
</protein>
<dbReference type="Pfam" id="PF13517">
    <property type="entry name" value="FG-GAP_3"/>
    <property type="match status" value="26"/>
</dbReference>
<evidence type="ECO:0000256" key="2">
    <source>
        <dbReference type="ARBA" id="ARBA00022737"/>
    </source>
</evidence>
<dbReference type="EMBL" id="CAJNOJ010000142">
    <property type="protein sequence ID" value="CAF1191003.1"/>
    <property type="molecule type" value="Genomic_DNA"/>
</dbReference>
<dbReference type="Proteomes" id="UP000663852">
    <property type="component" value="Unassembled WGS sequence"/>
</dbReference>
<dbReference type="InterPro" id="IPR013517">
    <property type="entry name" value="FG-GAP"/>
</dbReference>
<dbReference type="PANTHER" id="PTHR46580:SF4">
    <property type="entry name" value="ATP_GTP-BINDING PROTEIN"/>
    <property type="match status" value="1"/>
</dbReference>
<keyword evidence="3" id="KW-0325">Glycoprotein</keyword>
<feature type="transmembrane region" description="Helical" evidence="4">
    <location>
        <begin position="60"/>
        <end position="87"/>
    </location>
</feature>
<evidence type="ECO:0000313" key="5">
    <source>
        <dbReference type="EMBL" id="CAF1191003.1"/>
    </source>
</evidence>
<keyword evidence="4" id="KW-1133">Transmembrane helix</keyword>
<dbReference type="OrthoDB" id="10022113at2759"/>
<evidence type="ECO:0000256" key="3">
    <source>
        <dbReference type="ARBA" id="ARBA00023180"/>
    </source>
</evidence>
<gene>
    <name evidence="5" type="ORF">EDS130_LOCUS24806</name>
</gene>
<evidence type="ECO:0000256" key="4">
    <source>
        <dbReference type="SAM" id="Phobius"/>
    </source>
</evidence>
<organism evidence="5 6">
    <name type="scientific">Adineta ricciae</name>
    <name type="common">Rotifer</name>
    <dbReference type="NCBI Taxonomy" id="249248"/>
    <lineage>
        <taxon>Eukaryota</taxon>
        <taxon>Metazoa</taxon>
        <taxon>Spiralia</taxon>
        <taxon>Gnathifera</taxon>
        <taxon>Rotifera</taxon>
        <taxon>Eurotatoria</taxon>
        <taxon>Bdelloidea</taxon>
        <taxon>Adinetida</taxon>
        <taxon>Adinetidae</taxon>
        <taxon>Adineta</taxon>
    </lineage>
</organism>
<reference evidence="5" key="1">
    <citation type="submission" date="2021-02" db="EMBL/GenBank/DDBJ databases">
        <authorList>
            <person name="Nowell W R."/>
        </authorList>
    </citation>
    <scope>NUCLEOTIDE SEQUENCE</scope>
</reference>
<keyword evidence="1" id="KW-0732">Signal</keyword>
<keyword evidence="4" id="KW-0472">Membrane</keyword>
<dbReference type="InterPro" id="IPR028994">
    <property type="entry name" value="Integrin_alpha_N"/>
</dbReference>
<name>A0A814VHW3_ADIRI</name>
<keyword evidence="2" id="KW-0677">Repeat</keyword>